<evidence type="ECO:0000313" key="7">
    <source>
        <dbReference type="EMBL" id="WVZ49899.1"/>
    </source>
</evidence>
<dbReference type="Pfam" id="PF00069">
    <property type="entry name" value="Pkinase"/>
    <property type="match status" value="1"/>
</dbReference>
<keyword evidence="8" id="KW-1185">Reference proteome</keyword>
<dbReference type="CDD" id="cd21037">
    <property type="entry name" value="MLKL_NTD"/>
    <property type="match status" value="1"/>
</dbReference>
<evidence type="ECO:0000259" key="6">
    <source>
        <dbReference type="PROSITE" id="PS50011"/>
    </source>
</evidence>
<dbReference type="EMBL" id="CP144745">
    <property type="protein sequence ID" value="WVZ49899.1"/>
    <property type="molecule type" value="Genomic_DNA"/>
</dbReference>
<dbReference type="Gene3D" id="1.20.930.20">
    <property type="entry name" value="Adaptor protein Cbl, N-terminal domain"/>
    <property type="match status" value="1"/>
</dbReference>
<evidence type="ECO:0000256" key="1">
    <source>
        <dbReference type="ARBA" id="ARBA00022679"/>
    </source>
</evidence>
<dbReference type="Gene3D" id="3.30.200.20">
    <property type="entry name" value="Phosphorylase Kinase, domain 1"/>
    <property type="match status" value="1"/>
</dbReference>
<feature type="binding site" evidence="5">
    <location>
        <position position="66"/>
    </location>
    <ligand>
        <name>ATP</name>
        <dbReference type="ChEBI" id="CHEBI:30616"/>
    </ligand>
</feature>
<accession>A0AAQ3PJ28</accession>
<dbReference type="PANTHER" id="PTHR27006">
    <property type="entry name" value="PROMASTIGOTE SURFACE ANTIGEN PROTEIN PSA"/>
    <property type="match status" value="1"/>
</dbReference>
<evidence type="ECO:0000256" key="2">
    <source>
        <dbReference type="ARBA" id="ARBA00022741"/>
    </source>
</evidence>
<sequence length="618" mass="69698">MILDLCMEREEELLENIVEQGLRKFSSSELEAATHHFSMENMVGSGAFATVYKGVLHDGLVVAVKKFQHPYVLSAGNLDKLHLISNLKHKNIVKLIGYSEVLWNEKLFENAKVEGKADNETSYLLVEEYMPNGSLDKAINGLQLNWSSHLHLIQGIALGLCYLQEKGFVHMDVKPSNILLDSDMNSKITDFGIARVLNRTGVDICSDIAIAGTLGYMPPEYITNGTLSKKHDVYGFGVTILEIVSGLSRSGRASGQASIKWAWEARQAGGIMQQLDASRFDTPQLKEIERCIEVGLLCTQFEPADRPDILDALKMLCGEKALRTPAHKYQKKLLKLADPLLRVTECERAQIIECKMELSLSDLHFIPSQSLGLSLADWHYKDIGLLHSEPPSSTLHPHSDHQSKPRQRTWLWIVFVSSILFLQFGLRALYHLDRSIDVFARLFSRMVGVDAFNLITMIAEVARTVRRNHATCQQLARRVEMIGGLLRRLQDTQLMQQPETRSPVEELEETLRRAYLLVRSCQRRGYAYRCFMGARHADDLREVQEEIGFYLQLFPLVSYVDATLNWVRQLNKNADPSSCQEAPMVRPYLVPSMFLSCDGCSLAVCSGSIICLGFGTLY</sequence>
<dbReference type="InterPro" id="IPR036537">
    <property type="entry name" value="Adaptor_Cbl_N_dom_sf"/>
</dbReference>
<name>A0AAQ3PJ28_PASNO</name>
<keyword evidence="1" id="KW-0808">Transferase</keyword>
<feature type="domain" description="Protein kinase" evidence="6">
    <location>
        <begin position="37"/>
        <end position="330"/>
    </location>
</feature>
<dbReference type="PANTHER" id="PTHR27006:SF601">
    <property type="entry name" value="PROTEIN KINASE DOMAIN-CONTAINING PROTEIN"/>
    <property type="match status" value="1"/>
</dbReference>
<dbReference type="InterPro" id="IPR017441">
    <property type="entry name" value="Protein_kinase_ATP_BS"/>
</dbReference>
<dbReference type="InterPro" id="IPR059179">
    <property type="entry name" value="MLKL-like_MCAfunc"/>
</dbReference>
<protein>
    <recommendedName>
        <fullName evidence="6">Protein kinase domain-containing protein</fullName>
    </recommendedName>
</protein>
<dbReference type="InterPro" id="IPR000719">
    <property type="entry name" value="Prot_kinase_dom"/>
</dbReference>
<dbReference type="SMART" id="SM00220">
    <property type="entry name" value="S_TKc"/>
    <property type="match status" value="1"/>
</dbReference>
<dbReference type="Proteomes" id="UP001341281">
    <property type="component" value="Chromosome 01"/>
</dbReference>
<evidence type="ECO:0000313" key="8">
    <source>
        <dbReference type="Proteomes" id="UP001341281"/>
    </source>
</evidence>
<dbReference type="PROSITE" id="PS50011">
    <property type="entry name" value="PROTEIN_KINASE_DOM"/>
    <property type="match status" value="1"/>
</dbReference>
<dbReference type="Pfam" id="PF19584">
    <property type="entry name" value="MCAfunc"/>
    <property type="match status" value="1"/>
</dbReference>
<keyword evidence="4 5" id="KW-0067">ATP-binding</keyword>
<dbReference type="GO" id="GO:0005524">
    <property type="term" value="F:ATP binding"/>
    <property type="evidence" value="ECO:0007669"/>
    <property type="project" value="UniProtKB-UniRule"/>
</dbReference>
<dbReference type="Gene3D" id="1.10.510.10">
    <property type="entry name" value="Transferase(Phosphotransferase) domain 1"/>
    <property type="match status" value="1"/>
</dbReference>
<evidence type="ECO:0000256" key="5">
    <source>
        <dbReference type="PROSITE-ProRule" id="PRU10141"/>
    </source>
</evidence>
<dbReference type="SUPFAM" id="SSF56112">
    <property type="entry name" value="Protein kinase-like (PK-like)"/>
    <property type="match status" value="1"/>
</dbReference>
<dbReference type="InterPro" id="IPR011009">
    <property type="entry name" value="Kinase-like_dom_sf"/>
</dbReference>
<keyword evidence="2 5" id="KW-0547">Nucleotide-binding</keyword>
<keyword evidence="3" id="KW-0418">Kinase</keyword>
<dbReference type="PROSITE" id="PS00108">
    <property type="entry name" value="PROTEIN_KINASE_ST"/>
    <property type="match status" value="1"/>
</dbReference>
<dbReference type="AlphaFoldDB" id="A0AAQ3PJ28"/>
<dbReference type="PROSITE" id="PS00107">
    <property type="entry name" value="PROTEIN_KINASE_ATP"/>
    <property type="match status" value="1"/>
</dbReference>
<reference evidence="7 8" key="1">
    <citation type="submission" date="2024-02" db="EMBL/GenBank/DDBJ databases">
        <title>High-quality chromosome-scale genome assembly of Pensacola bahiagrass (Paspalum notatum Flugge var. saurae).</title>
        <authorList>
            <person name="Vega J.M."/>
            <person name="Podio M."/>
            <person name="Orjuela J."/>
            <person name="Siena L.A."/>
            <person name="Pessino S.C."/>
            <person name="Combes M.C."/>
            <person name="Mariac C."/>
            <person name="Albertini E."/>
            <person name="Pupilli F."/>
            <person name="Ortiz J.P.A."/>
            <person name="Leblanc O."/>
        </authorList>
    </citation>
    <scope>NUCLEOTIDE SEQUENCE [LARGE SCALE GENOMIC DNA]</scope>
    <source>
        <strain evidence="7">R1</strain>
        <tissue evidence="7">Leaf</tissue>
    </source>
</reference>
<dbReference type="InterPro" id="IPR008271">
    <property type="entry name" value="Ser/Thr_kinase_AS"/>
</dbReference>
<proteinExistence type="predicted"/>
<gene>
    <name evidence="7" type="ORF">U9M48_001219</name>
</gene>
<evidence type="ECO:0000256" key="3">
    <source>
        <dbReference type="ARBA" id="ARBA00022777"/>
    </source>
</evidence>
<evidence type="ECO:0000256" key="4">
    <source>
        <dbReference type="ARBA" id="ARBA00022840"/>
    </source>
</evidence>
<dbReference type="GO" id="GO:0004672">
    <property type="term" value="F:protein kinase activity"/>
    <property type="evidence" value="ECO:0007669"/>
    <property type="project" value="InterPro"/>
</dbReference>
<dbReference type="InterPro" id="IPR045766">
    <property type="entry name" value="MCAfunc"/>
</dbReference>
<organism evidence="7 8">
    <name type="scientific">Paspalum notatum var. saurae</name>
    <dbReference type="NCBI Taxonomy" id="547442"/>
    <lineage>
        <taxon>Eukaryota</taxon>
        <taxon>Viridiplantae</taxon>
        <taxon>Streptophyta</taxon>
        <taxon>Embryophyta</taxon>
        <taxon>Tracheophyta</taxon>
        <taxon>Spermatophyta</taxon>
        <taxon>Magnoliopsida</taxon>
        <taxon>Liliopsida</taxon>
        <taxon>Poales</taxon>
        <taxon>Poaceae</taxon>
        <taxon>PACMAD clade</taxon>
        <taxon>Panicoideae</taxon>
        <taxon>Andropogonodae</taxon>
        <taxon>Paspaleae</taxon>
        <taxon>Paspalinae</taxon>
        <taxon>Paspalum</taxon>
    </lineage>
</organism>
<dbReference type="GO" id="GO:0007166">
    <property type="term" value="P:cell surface receptor signaling pathway"/>
    <property type="evidence" value="ECO:0007669"/>
    <property type="project" value="InterPro"/>
</dbReference>